<dbReference type="Gene3D" id="3.40.50.300">
    <property type="entry name" value="P-loop containing nucleotide triphosphate hydrolases"/>
    <property type="match status" value="1"/>
</dbReference>
<feature type="domain" description="Glycosyltransferase 2-like" evidence="3">
    <location>
        <begin position="665"/>
        <end position="784"/>
    </location>
</feature>
<evidence type="ECO:0000256" key="1">
    <source>
        <dbReference type="SAM" id="Coils"/>
    </source>
</evidence>
<dbReference type="CDD" id="cd04186">
    <property type="entry name" value="GT_2_like_c"/>
    <property type="match status" value="1"/>
</dbReference>
<dbReference type="RefSeq" id="WP_271090325.1">
    <property type="nucleotide sequence ID" value="NZ_JAPJZH010000008.1"/>
</dbReference>
<keyword evidence="5" id="KW-1185">Reference proteome</keyword>
<dbReference type="Gene3D" id="3.90.550.10">
    <property type="entry name" value="Spore Coat Polysaccharide Biosynthesis Protein SpsA, Chain A"/>
    <property type="match status" value="2"/>
</dbReference>
<feature type="region of interest" description="Disordered" evidence="2">
    <location>
        <begin position="1"/>
        <end position="23"/>
    </location>
</feature>
<keyword evidence="4" id="KW-0328">Glycosyltransferase</keyword>
<evidence type="ECO:0000256" key="2">
    <source>
        <dbReference type="SAM" id="MobiDB-lite"/>
    </source>
</evidence>
<gene>
    <name evidence="4" type="ORF">OOZ53_14435</name>
</gene>
<dbReference type="PANTHER" id="PTHR43179:SF7">
    <property type="entry name" value="RHAMNOSYLTRANSFERASE WBBL"/>
    <property type="match status" value="1"/>
</dbReference>
<keyword evidence="1" id="KW-0175">Coiled coil</keyword>
<dbReference type="CDD" id="cd04184">
    <property type="entry name" value="GT2_RfbC_Mx_like"/>
    <property type="match status" value="1"/>
</dbReference>
<dbReference type="GO" id="GO:0016757">
    <property type="term" value="F:glycosyltransferase activity"/>
    <property type="evidence" value="ECO:0007669"/>
    <property type="project" value="UniProtKB-KW"/>
</dbReference>
<comment type="caution">
    <text evidence="4">The sequence shown here is derived from an EMBL/GenBank/DDBJ whole genome shotgun (WGS) entry which is preliminary data.</text>
</comment>
<evidence type="ECO:0000313" key="4">
    <source>
        <dbReference type="EMBL" id="MDA4846558.1"/>
    </source>
</evidence>
<organism evidence="4 5">
    <name type="scientific">Hoeflea poritis</name>
    <dbReference type="NCBI Taxonomy" id="2993659"/>
    <lineage>
        <taxon>Bacteria</taxon>
        <taxon>Pseudomonadati</taxon>
        <taxon>Pseudomonadota</taxon>
        <taxon>Alphaproteobacteria</taxon>
        <taxon>Hyphomicrobiales</taxon>
        <taxon>Rhizobiaceae</taxon>
        <taxon>Hoeflea</taxon>
    </lineage>
</organism>
<name>A0ABT4VPB8_9HYPH</name>
<dbReference type="Gene3D" id="1.10.287.1490">
    <property type="match status" value="1"/>
</dbReference>
<dbReference type="InterPro" id="IPR029044">
    <property type="entry name" value="Nucleotide-diphossugar_trans"/>
</dbReference>
<dbReference type="PANTHER" id="PTHR43179">
    <property type="entry name" value="RHAMNOSYLTRANSFERASE WBBL"/>
    <property type="match status" value="1"/>
</dbReference>
<evidence type="ECO:0000313" key="5">
    <source>
        <dbReference type="Proteomes" id="UP001148313"/>
    </source>
</evidence>
<feature type="coiled-coil region" evidence="1">
    <location>
        <begin position="396"/>
        <end position="423"/>
    </location>
</feature>
<dbReference type="SUPFAM" id="SSF53448">
    <property type="entry name" value="Nucleotide-diphospho-sugar transferases"/>
    <property type="match status" value="2"/>
</dbReference>
<proteinExistence type="predicted"/>
<dbReference type="EC" id="2.4.-.-" evidence="4"/>
<dbReference type="Pfam" id="PF00535">
    <property type="entry name" value="Glycos_transf_2"/>
    <property type="match status" value="2"/>
</dbReference>
<keyword evidence="4" id="KW-0808">Transferase</keyword>
<feature type="compositionally biased region" description="Basic and acidic residues" evidence="2">
    <location>
        <begin position="1"/>
        <end position="11"/>
    </location>
</feature>
<feature type="domain" description="Glycosyltransferase 2-like" evidence="3">
    <location>
        <begin position="924"/>
        <end position="1102"/>
    </location>
</feature>
<sequence length="1194" mass="135261">MTATSLDDKTVSTDVETAAGEEHPFRSKDKRTCILVLGMHRSGTSALTRVLSLLGAELPKNMLGAGPGNETGHWEPARLVELHDQMLAEAGSSWIDWRRLDLGERLPKKRLDHFKAEIVRLLDEEYGDAPLIVLKDPRICRFVPLYREVLGARKIRLVSILQFRNPLEVMASLVERTPTWQQTRGRGDAALLWLTHVLEAEEATRSIDRLFASYEDLQADWRTVADRFQALNLSFPNSIDQVSSDIERFLRPDLRHHTSSDEEVALDPLLCGWVKASFSSLRQLERTPDTPKALASLDAVRTELARAMPILIGMEDAAKRRVDTLEVELHAKQTAATQLELRIRTLHKEFEELRKGVETDKLQFEEQLKILDAKAFENTKRVGKLERDVVVLTSRIEDFQGQAAERERNIDELKTALRRQTNLAQAAGGLLERVTNEFHDSTSWKLTAPLRALRNAFVPKNLMSLYETAVFNADLVDGVLLPSNDDPQILIGPGFSLGKGVYKAKACIGSSVGVRPRLYLDIGDGFREETSIGLRPNGVSGEYEAVFLSPTRLRQLRLDPSDENVTTQTTNIQVYRYGFLRRFHYLLRLGLSTYRHDPLALYRRAIAYMRSYDGTRLITLDKDRASQEGRGRYSDWIKIHDYNDSRDREVVRAKVDSLERSIKFSILMPVYNTPMKLLDEAINSVLNQLYGNWELCIANDASTHRHVKAQLDAWSQRDGRIKVIHRTENGHICRATNSAFELASGGWIALLDHDDVLRPHALAEVAGAIAENPDAGLIYSDEDKIDEHGNRFDPHFKPGFSPELFHSMNYFNHLTVLRADLVKSVGGWRPGFEGSQDYDINLRITEQIDPAQIIHIPRILYHWRAVSGSTALSGSEKDYPYRAGFRALEAHRKRTGSGATVEPVPGLPFYRLRHTVRNPKPLVSLIIPTRDHVELLRVAVESILEKTTYPNYEIIIVDNESQEPETTTYLEKVAQDRRVRVLSYSYPFNFSAINNEAVQQAKGDIVGLINNDVEVISPDWLTEMVSWAQQNRIGCVGAKLYYPDNTVQHGGVILGLGGVANHAHLGLTQDDPGYFGRSKVIQNLSAVTGACLIVRKEVYKEVGGLDEHHLQVAFNDVDFCLKVREAGYWNVWTPFAELYHHESLSRGKEDTPEKKRRFAGEVATMTERWETEIRTDPFYSPNMSLDGESFKYMS</sequence>
<dbReference type="EMBL" id="JAPJZH010000008">
    <property type="protein sequence ID" value="MDA4846558.1"/>
    <property type="molecule type" value="Genomic_DNA"/>
</dbReference>
<dbReference type="InterPro" id="IPR001173">
    <property type="entry name" value="Glyco_trans_2-like"/>
</dbReference>
<dbReference type="InterPro" id="IPR027417">
    <property type="entry name" value="P-loop_NTPase"/>
</dbReference>
<evidence type="ECO:0000259" key="3">
    <source>
        <dbReference type="Pfam" id="PF00535"/>
    </source>
</evidence>
<accession>A0ABT4VPB8</accession>
<dbReference type="Proteomes" id="UP001148313">
    <property type="component" value="Unassembled WGS sequence"/>
</dbReference>
<reference evidence="4" key="1">
    <citation type="submission" date="2022-11" db="EMBL/GenBank/DDBJ databases">
        <title>Hoeflea poritis sp. nov., isolated from scleractinian coral Porites lutea.</title>
        <authorList>
            <person name="Zhang G."/>
            <person name="Wei Q."/>
            <person name="Cai L."/>
        </authorList>
    </citation>
    <scope>NUCLEOTIDE SEQUENCE</scope>
    <source>
        <strain evidence="4">E7-10</strain>
    </source>
</reference>
<protein>
    <submittedName>
        <fullName evidence="4">Glycosyltransferase</fullName>
        <ecNumber evidence="4">2.4.-.-</ecNumber>
    </submittedName>
</protein>
<dbReference type="SUPFAM" id="SSF52540">
    <property type="entry name" value="P-loop containing nucleoside triphosphate hydrolases"/>
    <property type="match status" value="1"/>
</dbReference>
<feature type="coiled-coil region" evidence="1">
    <location>
        <begin position="322"/>
        <end position="356"/>
    </location>
</feature>